<sequence length="188" mass="19544">MKRKLFAVFMALASTTAFAAEDNAGKIHFTGEIIEPSCVIVGDDGTDYSVPLGTFPTSLFATVGQESDLVPVTVTLKDCPIASDGLPQIQLSFNGPTTLTGSATLLDVSKVTTTGTTAATGIGIVLTEDVPDSVPIKFDGSDGQVFVKLSTKAADTISTTLNARYKSFAETVTAGPADADLTVNILYR</sequence>
<reference evidence="7 8" key="1">
    <citation type="submission" date="2016-04" db="EMBL/GenBank/DDBJ databases">
        <title>ATOL: Assembling a taxonomically balanced genome-scale reconstruction of the evolutionary history of the Enterobacteriaceae.</title>
        <authorList>
            <person name="Plunkett G.III."/>
            <person name="Neeno-Eckwall E.C."/>
            <person name="Glasner J.D."/>
            <person name="Perna N.T."/>
        </authorList>
    </citation>
    <scope>NUCLEOTIDE SEQUENCE [LARGE SCALE GENOMIC DNA]</scope>
    <source>
        <strain evidence="7 8">ATCC 51605</strain>
    </source>
</reference>
<evidence type="ECO:0000256" key="2">
    <source>
        <dbReference type="ARBA" id="ARBA00006671"/>
    </source>
</evidence>
<comment type="similarity">
    <text evidence="2">Belongs to the fimbrial protein family.</text>
</comment>
<dbReference type="InterPro" id="IPR050263">
    <property type="entry name" value="Bact_Fimbrial_Adh_Pro"/>
</dbReference>
<dbReference type="InterPro" id="IPR008966">
    <property type="entry name" value="Adhesion_dom_sf"/>
</dbReference>
<dbReference type="GO" id="GO:0043709">
    <property type="term" value="P:cell adhesion involved in single-species biofilm formation"/>
    <property type="evidence" value="ECO:0007669"/>
    <property type="project" value="TreeGrafter"/>
</dbReference>
<feature type="signal peptide" evidence="5">
    <location>
        <begin position="1"/>
        <end position="19"/>
    </location>
</feature>
<dbReference type="SUPFAM" id="SSF49401">
    <property type="entry name" value="Bacterial adhesins"/>
    <property type="match status" value="1"/>
</dbReference>
<keyword evidence="4" id="KW-0281">Fimbrium</keyword>
<evidence type="ECO:0000313" key="7">
    <source>
        <dbReference type="EMBL" id="OAT32180.1"/>
    </source>
</evidence>
<evidence type="ECO:0000259" key="6">
    <source>
        <dbReference type="Pfam" id="PF00419"/>
    </source>
</evidence>
<comment type="subcellular location">
    <subcellularLocation>
        <location evidence="1">Fimbrium</location>
    </subcellularLocation>
</comment>
<dbReference type="PANTHER" id="PTHR33420:SF12">
    <property type="entry name" value="FIMBRIN-LIKE PROTEIN FIMI-RELATED"/>
    <property type="match status" value="1"/>
</dbReference>
<dbReference type="Gene3D" id="2.60.40.1090">
    <property type="entry name" value="Fimbrial-type adhesion domain"/>
    <property type="match status" value="1"/>
</dbReference>
<protein>
    <submittedName>
        <fullName evidence="7">Type 1 fimbriae major subunit</fullName>
    </submittedName>
</protein>
<evidence type="ECO:0000256" key="1">
    <source>
        <dbReference type="ARBA" id="ARBA00004561"/>
    </source>
</evidence>
<proteinExistence type="inferred from homology"/>
<dbReference type="EMBL" id="LXER01000017">
    <property type="protein sequence ID" value="OAT32180.1"/>
    <property type="molecule type" value="Genomic_DNA"/>
</dbReference>
<feature type="domain" description="Fimbrial-type adhesion" evidence="6">
    <location>
        <begin position="27"/>
        <end position="187"/>
    </location>
</feature>
<accession>A0A1B7IR12</accession>
<organism evidence="7 8">
    <name type="scientific">Buttiauxella brennerae ATCC 51605</name>
    <dbReference type="NCBI Taxonomy" id="1354251"/>
    <lineage>
        <taxon>Bacteria</taxon>
        <taxon>Pseudomonadati</taxon>
        <taxon>Pseudomonadota</taxon>
        <taxon>Gammaproteobacteria</taxon>
        <taxon>Enterobacterales</taxon>
        <taxon>Enterobacteriaceae</taxon>
        <taxon>Buttiauxella</taxon>
    </lineage>
</organism>
<keyword evidence="3 5" id="KW-0732">Signal</keyword>
<feature type="chain" id="PRO_5008594319" evidence="5">
    <location>
        <begin position="20"/>
        <end position="188"/>
    </location>
</feature>
<gene>
    <name evidence="7" type="ORF">M975_2072</name>
</gene>
<dbReference type="PANTHER" id="PTHR33420">
    <property type="entry name" value="FIMBRIAL SUBUNIT ELFA-RELATED"/>
    <property type="match status" value="1"/>
</dbReference>
<dbReference type="Proteomes" id="UP000078410">
    <property type="component" value="Unassembled WGS sequence"/>
</dbReference>
<evidence type="ECO:0000256" key="4">
    <source>
        <dbReference type="ARBA" id="ARBA00023263"/>
    </source>
</evidence>
<dbReference type="InterPro" id="IPR000259">
    <property type="entry name" value="Adhesion_dom_fimbrial"/>
</dbReference>
<evidence type="ECO:0000313" key="8">
    <source>
        <dbReference type="Proteomes" id="UP000078410"/>
    </source>
</evidence>
<dbReference type="PATRIC" id="fig|1354251.4.peg.2144"/>
<dbReference type="Pfam" id="PF00419">
    <property type="entry name" value="Fimbrial"/>
    <property type="match status" value="1"/>
</dbReference>
<dbReference type="InterPro" id="IPR036937">
    <property type="entry name" value="Adhesion_dom_fimbrial_sf"/>
</dbReference>
<dbReference type="RefSeq" id="WP_342446893.1">
    <property type="nucleotide sequence ID" value="NZ_LXER01000017.1"/>
</dbReference>
<name>A0A1B7IR12_9ENTR</name>
<dbReference type="AlphaFoldDB" id="A0A1B7IR12"/>
<evidence type="ECO:0000256" key="5">
    <source>
        <dbReference type="SAM" id="SignalP"/>
    </source>
</evidence>
<dbReference type="GO" id="GO:0009289">
    <property type="term" value="C:pilus"/>
    <property type="evidence" value="ECO:0007669"/>
    <property type="project" value="UniProtKB-SubCell"/>
</dbReference>
<evidence type="ECO:0000256" key="3">
    <source>
        <dbReference type="ARBA" id="ARBA00022729"/>
    </source>
</evidence>
<comment type="caution">
    <text evidence="7">The sequence shown here is derived from an EMBL/GenBank/DDBJ whole genome shotgun (WGS) entry which is preliminary data.</text>
</comment>
<keyword evidence="8" id="KW-1185">Reference proteome</keyword>